<keyword evidence="3" id="KW-1185">Reference proteome</keyword>
<accession>A0AAV9GEH7</accession>
<dbReference type="Pfam" id="PF09994">
    <property type="entry name" value="T6SS_Tle1-like_cat"/>
    <property type="match status" value="1"/>
</dbReference>
<dbReference type="InterPro" id="IPR018712">
    <property type="entry name" value="Tle1-like_cat"/>
</dbReference>
<evidence type="ECO:0000313" key="2">
    <source>
        <dbReference type="EMBL" id="KAK4446277.1"/>
    </source>
</evidence>
<sequence>MATHGHALNSQAVNAAQEVRKRLFVFCDGTWQDGVNKTQPLTNVATLARCLKPIDNDGCLQIIYYDGGLGNSPGTLSQVIDGATGRGISAKIRNAYSFLSHNYNFSERRDETVLVGFSRGAFAVQCLAAFISDAGLLESKHLYYLRGLFTLWSCREVFGGEQKFQETKHLLIESGLLHPIRITACAVWDTVSALGVPTQIPPRPLAFVGRTVPLSVQNAFHAVALDERRREFRPVIWETRGASKADCVNQCWFLGSHSDVGGNGDAALGALSFLWMVGKLQDKVGVSFNEEEIAKHLKHKYLEWDFVVSRLGKTFKETRALSMRKHSGQPTPKAWYWNLLGWQSRAVHILKSCSLPSEVHFSVRLVMATSTSFSAPLKRWTASWQSPASTIPSPAAESAQWHAPHEFGFIGHSAGSGVDGNQNRLENIPYETPALNEHPLDVGDTEHTLLQRWSHGFRFPKTDRHKFAQQLEEQVQQDGANDALKSLKTLLKDYLHFDEDGKLMVKLTYPNDRSLS</sequence>
<reference evidence="2" key="2">
    <citation type="submission" date="2023-05" db="EMBL/GenBank/DDBJ databases">
        <authorList>
            <consortium name="Lawrence Berkeley National Laboratory"/>
            <person name="Steindorff A."/>
            <person name="Hensen N."/>
            <person name="Bonometti L."/>
            <person name="Westerberg I."/>
            <person name="Brannstrom I.O."/>
            <person name="Guillou S."/>
            <person name="Cros-Aarteil S."/>
            <person name="Calhoun S."/>
            <person name="Haridas S."/>
            <person name="Kuo A."/>
            <person name="Mondo S."/>
            <person name="Pangilinan J."/>
            <person name="Riley R."/>
            <person name="Labutti K."/>
            <person name="Andreopoulos B."/>
            <person name="Lipzen A."/>
            <person name="Chen C."/>
            <person name="Yanf M."/>
            <person name="Daum C."/>
            <person name="Ng V."/>
            <person name="Clum A."/>
            <person name="Ohm R."/>
            <person name="Martin F."/>
            <person name="Silar P."/>
            <person name="Natvig D."/>
            <person name="Lalanne C."/>
            <person name="Gautier V."/>
            <person name="Ament-Velasquez S.L."/>
            <person name="Kruys A."/>
            <person name="Hutchinson M.I."/>
            <person name="Powell A.J."/>
            <person name="Barry K."/>
            <person name="Miller A.N."/>
            <person name="Grigoriev I.V."/>
            <person name="Debuchy R."/>
            <person name="Gladieux P."/>
            <person name="Thoren M.H."/>
            <person name="Johannesson H."/>
        </authorList>
    </citation>
    <scope>NUCLEOTIDE SEQUENCE</scope>
    <source>
        <strain evidence="2">PSN243</strain>
    </source>
</reference>
<evidence type="ECO:0000259" key="1">
    <source>
        <dbReference type="Pfam" id="PF09994"/>
    </source>
</evidence>
<name>A0AAV9GEH7_9PEZI</name>
<gene>
    <name evidence="2" type="ORF">QBC34DRAFT_331785</name>
</gene>
<dbReference type="Proteomes" id="UP001321760">
    <property type="component" value="Unassembled WGS sequence"/>
</dbReference>
<proteinExistence type="predicted"/>
<evidence type="ECO:0000313" key="3">
    <source>
        <dbReference type="Proteomes" id="UP001321760"/>
    </source>
</evidence>
<dbReference type="EMBL" id="MU865958">
    <property type="protein sequence ID" value="KAK4446277.1"/>
    <property type="molecule type" value="Genomic_DNA"/>
</dbReference>
<dbReference type="PANTHER" id="PTHR33840:SF1">
    <property type="entry name" value="TLE1 PHOSPHOLIPASE DOMAIN-CONTAINING PROTEIN"/>
    <property type="match status" value="1"/>
</dbReference>
<protein>
    <recommendedName>
        <fullName evidence="1">T6SS Phospholipase effector Tle1-like catalytic domain-containing protein</fullName>
    </recommendedName>
</protein>
<comment type="caution">
    <text evidence="2">The sequence shown here is derived from an EMBL/GenBank/DDBJ whole genome shotgun (WGS) entry which is preliminary data.</text>
</comment>
<reference evidence="2" key="1">
    <citation type="journal article" date="2023" name="Mol. Phylogenet. Evol.">
        <title>Genome-scale phylogeny and comparative genomics of the fungal order Sordariales.</title>
        <authorList>
            <person name="Hensen N."/>
            <person name="Bonometti L."/>
            <person name="Westerberg I."/>
            <person name="Brannstrom I.O."/>
            <person name="Guillou S."/>
            <person name="Cros-Aarteil S."/>
            <person name="Calhoun S."/>
            <person name="Haridas S."/>
            <person name="Kuo A."/>
            <person name="Mondo S."/>
            <person name="Pangilinan J."/>
            <person name="Riley R."/>
            <person name="LaButti K."/>
            <person name="Andreopoulos B."/>
            <person name="Lipzen A."/>
            <person name="Chen C."/>
            <person name="Yan M."/>
            <person name="Daum C."/>
            <person name="Ng V."/>
            <person name="Clum A."/>
            <person name="Steindorff A."/>
            <person name="Ohm R.A."/>
            <person name="Martin F."/>
            <person name="Silar P."/>
            <person name="Natvig D.O."/>
            <person name="Lalanne C."/>
            <person name="Gautier V."/>
            <person name="Ament-Velasquez S.L."/>
            <person name="Kruys A."/>
            <person name="Hutchinson M.I."/>
            <person name="Powell A.J."/>
            <person name="Barry K."/>
            <person name="Miller A.N."/>
            <person name="Grigoriev I.V."/>
            <person name="Debuchy R."/>
            <person name="Gladieux P."/>
            <person name="Hiltunen Thoren M."/>
            <person name="Johannesson H."/>
        </authorList>
    </citation>
    <scope>NUCLEOTIDE SEQUENCE</scope>
    <source>
        <strain evidence="2">PSN243</strain>
    </source>
</reference>
<organism evidence="2 3">
    <name type="scientific">Podospora aff. communis PSN243</name>
    <dbReference type="NCBI Taxonomy" id="3040156"/>
    <lineage>
        <taxon>Eukaryota</taxon>
        <taxon>Fungi</taxon>
        <taxon>Dikarya</taxon>
        <taxon>Ascomycota</taxon>
        <taxon>Pezizomycotina</taxon>
        <taxon>Sordariomycetes</taxon>
        <taxon>Sordariomycetidae</taxon>
        <taxon>Sordariales</taxon>
        <taxon>Podosporaceae</taxon>
        <taxon>Podospora</taxon>
    </lineage>
</organism>
<dbReference type="AlphaFoldDB" id="A0AAV9GEH7"/>
<dbReference type="PANTHER" id="PTHR33840">
    <property type="match status" value="1"/>
</dbReference>
<feature type="domain" description="T6SS Phospholipase effector Tle1-like catalytic" evidence="1">
    <location>
        <begin position="21"/>
        <end position="277"/>
    </location>
</feature>